<evidence type="ECO:0000259" key="11">
    <source>
        <dbReference type="PROSITE" id="PS51007"/>
    </source>
</evidence>
<name>A1WYV9_HALHL</name>
<dbReference type="PANTHER" id="PTHR10266:SF3">
    <property type="entry name" value="CYTOCHROME C1, HEME PROTEIN, MITOCHONDRIAL"/>
    <property type="match status" value="1"/>
</dbReference>
<evidence type="ECO:0000256" key="6">
    <source>
        <dbReference type="ARBA" id="ARBA00023004"/>
    </source>
</evidence>
<feature type="domain" description="Cytochrome c" evidence="11">
    <location>
        <begin position="38"/>
        <end position="200"/>
    </location>
</feature>
<reference evidence="12 13" key="2">
    <citation type="journal article" date="2013" name="Stand. Genomic Sci.">
        <title>Complete genome sequence of Halorhodospira halophila SL1.</title>
        <authorList>
            <person name="Challacombe J.F."/>
            <person name="Majid S."/>
            <person name="Deole R."/>
            <person name="Brettin T.S."/>
            <person name="Bruce D."/>
            <person name="Delano S.F."/>
            <person name="Detter J.C."/>
            <person name="Gleasner C.D."/>
            <person name="Han C.S."/>
            <person name="Misra M."/>
            <person name="Reitenga K.G."/>
            <person name="Mikhailova N."/>
            <person name="Woyke T."/>
            <person name="Pitluck S."/>
            <person name="Nolan M."/>
            <person name="Land M.L."/>
            <person name="Saunders E."/>
            <person name="Tapia R."/>
            <person name="Lapidus A."/>
            <person name="Ivanova N."/>
            <person name="Hoff W.D."/>
        </authorList>
    </citation>
    <scope>NUCLEOTIDE SEQUENCE [LARGE SCALE GENOMIC DNA]</scope>
    <source>
        <strain evidence="13">DSM 244 / SL1</strain>
    </source>
</reference>
<feature type="binding site" description="covalent" evidence="8">
    <location>
        <position position="54"/>
    </location>
    <ligand>
        <name>heme c</name>
        <dbReference type="ChEBI" id="CHEBI:61717"/>
    </ligand>
</feature>
<keyword evidence="4 8" id="KW-0479">Metal-binding</keyword>
<evidence type="ECO:0000256" key="7">
    <source>
        <dbReference type="ARBA" id="ARBA00023136"/>
    </source>
</evidence>
<feature type="chain" id="PRO_5002640274" evidence="10">
    <location>
        <begin position="24"/>
        <end position="242"/>
    </location>
</feature>
<gene>
    <name evidence="12" type="ordered locus">Hhal_2107</name>
</gene>
<keyword evidence="3 9" id="KW-0812">Transmembrane</keyword>
<dbReference type="InterPro" id="IPR002326">
    <property type="entry name" value="Cyt_c1"/>
</dbReference>
<evidence type="ECO:0000256" key="5">
    <source>
        <dbReference type="ARBA" id="ARBA00022989"/>
    </source>
</evidence>
<dbReference type="PROSITE" id="PS51007">
    <property type="entry name" value="CYTC"/>
    <property type="match status" value="1"/>
</dbReference>
<evidence type="ECO:0000256" key="1">
    <source>
        <dbReference type="ARBA" id="ARBA00004370"/>
    </source>
</evidence>
<dbReference type="eggNOG" id="COG2857">
    <property type="taxonomic scope" value="Bacteria"/>
</dbReference>
<evidence type="ECO:0000256" key="3">
    <source>
        <dbReference type="ARBA" id="ARBA00022692"/>
    </source>
</evidence>
<keyword evidence="6 8" id="KW-0408">Iron</keyword>
<dbReference type="InterPro" id="IPR009056">
    <property type="entry name" value="Cyt_c-like_dom"/>
</dbReference>
<dbReference type="GO" id="GO:0046872">
    <property type="term" value="F:metal ion binding"/>
    <property type="evidence" value="ECO:0007669"/>
    <property type="project" value="UniProtKB-KW"/>
</dbReference>
<keyword evidence="13" id="KW-1185">Reference proteome</keyword>
<feature type="transmembrane region" description="Helical" evidence="9">
    <location>
        <begin position="214"/>
        <end position="233"/>
    </location>
</feature>
<proteinExistence type="predicted"/>
<keyword evidence="10" id="KW-0732">Signal</keyword>
<evidence type="ECO:0000256" key="8">
    <source>
        <dbReference type="PIRSR" id="PIRSR602326-1"/>
    </source>
</evidence>
<dbReference type="Gene3D" id="1.10.760.10">
    <property type="entry name" value="Cytochrome c-like domain"/>
    <property type="match status" value="1"/>
</dbReference>
<keyword evidence="5 9" id="KW-1133">Transmembrane helix</keyword>
<evidence type="ECO:0000313" key="12">
    <source>
        <dbReference type="EMBL" id="ABM62871.1"/>
    </source>
</evidence>
<feature type="signal peptide" evidence="10">
    <location>
        <begin position="1"/>
        <end position="23"/>
    </location>
</feature>
<accession>A1WYV9</accession>
<evidence type="ECO:0000313" key="13">
    <source>
        <dbReference type="Proteomes" id="UP000000647"/>
    </source>
</evidence>
<dbReference type="EMBL" id="CP000544">
    <property type="protein sequence ID" value="ABM62871.1"/>
    <property type="molecule type" value="Genomic_DNA"/>
</dbReference>
<dbReference type="Pfam" id="PF02167">
    <property type="entry name" value="Cytochrom_C1"/>
    <property type="match status" value="2"/>
</dbReference>
<evidence type="ECO:0000256" key="2">
    <source>
        <dbReference type="ARBA" id="ARBA00022617"/>
    </source>
</evidence>
<dbReference type="AlphaFoldDB" id="A1WYV9"/>
<dbReference type="Proteomes" id="UP000000647">
    <property type="component" value="Chromosome"/>
</dbReference>
<dbReference type="PRINTS" id="PR00603">
    <property type="entry name" value="CYTOCHROMEC1"/>
</dbReference>
<dbReference type="SUPFAM" id="SSF46626">
    <property type="entry name" value="Cytochrome c"/>
    <property type="match status" value="1"/>
</dbReference>
<dbReference type="GO" id="GO:0020037">
    <property type="term" value="F:heme binding"/>
    <property type="evidence" value="ECO:0007669"/>
    <property type="project" value="InterPro"/>
</dbReference>
<reference evidence="13" key="1">
    <citation type="submission" date="2006-12" db="EMBL/GenBank/DDBJ databases">
        <title>Complete sequence of Halorhodospira halophila SL1.</title>
        <authorList>
            <consortium name="US DOE Joint Genome Institute"/>
            <person name="Copeland A."/>
            <person name="Lucas S."/>
            <person name="Lapidus A."/>
            <person name="Barry K."/>
            <person name="Detter J.C."/>
            <person name="Glavina del Rio T."/>
            <person name="Hammon N."/>
            <person name="Israni S."/>
            <person name="Dalin E."/>
            <person name="Tice H."/>
            <person name="Pitluck S."/>
            <person name="Saunders E."/>
            <person name="Brettin T."/>
            <person name="Bruce D."/>
            <person name="Han C."/>
            <person name="Tapia R."/>
            <person name="Schmutz J."/>
            <person name="Larimer F."/>
            <person name="Land M."/>
            <person name="Hauser L."/>
            <person name="Kyrpides N."/>
            <person name="Mikhailova N."/>
            <person name="Hoff W."/>
            <person name="Richardson P."/>
        </authorList>
    </citation>
    <scope>NUCLEOTIDE SEQUENCE [LARGE SCALE GENOMIC DNA]</scope>
    <source>
        <strain evidence="13">DSM 244 / SL1</strain>
    </source>
</reference>
<feature type="binding site" description="covalent" evidence="8">
    <location>
        <position position="55"/>
    </location>
    <ligand>
        <name>heme c</name>
        <dbReference type="ChEBI" id="CHEBI:61717"/>
    </ligand>
</feature>
<dbReference type="Gene3D" id="1.20.5.100">
    <property type="entry name" value="Cytochrome c1, transmembrane anchor, C-terminal"/>
    <property type="match status" value="1"/>
</dbReference>
<keyword evidence="2 8" id="KW-0349">Heme</keyword>
<organism evidence="12 13">
    <name type="scientific">Halorhodospira halophila (strain DSM 244 / SL1)</name>
    <name type="common">Ectothiorhodospira halophila (strain DSM 244 / SL1)</name>
    <dbReference type="NCBI Taxonomy" id="349124"/>
    <lineage>
        <taxon>Bacteria</taxon>
        <taxon>Pseudomonadati</taxon>
        <taxon>Pseudomonadota</taxon>
        <taxon>Gammaproteobacteria</taxon>
        <taxon>Chromatiales</taxon>
        <taxon>Ectothiorhodospiraceae</taxon>
        <taxon>Halorhodospira</taxon>
    </lineage>
</organism>
<dbReference type="STRING" id="349124.Hhal_2107"/>
<feature type="binding site" description="covalent" evidence="8">
    <location>
        <position position="51"/>
    </location>
    <ligand>
        <name>heme c</name>
        <dbReference type="ChEBI" id="CHEBI:61717"/>
    </ligand>
</feature>
<comment type="cofactor">
    <cofactor evidence="8">
        <name>heme c</name>
        <dbReference type="ChEBI" id="CHEBI:61717"/>
    </cofactor>
    <text evidence="8">Binds 1 heme c group covalently per subunit.</text>
</comment>
<dbReference type="InterPro" id="IPR036909">
    <property type="entry name" value="Cyt_c-like_dom_sf"/>
</dbReference>
<evidence type="ECO:0000256" key="4">
    <source>
        <dbReference type="ARBA" id="ARBA00022723"/>
    </source>
</evidence>
<protein>
    <submittedName>
        <fullName evidence="12">Cytochrome c1</fullName>
    </submittedName>
</protein>
<evidence type="ECO:0000256" key="10">
    <source>
        <dbReference type="SAM" id="SignalP"/>
    </source>
</evidence>
<dbReference type="KEGG" id="hha:Hhal_2107"/>
<dbReference type="PANTHER" id="PTHR10266">
    <property type="entry name" value="CYTOCHROME C1"/>
    <property type="match status" value="1"/>
</dbReference>
<comment type="subcellular location">
    <subcellularLocation>
        <location evidence="1">Membrane</location>
    </subcellularLocation>
</comment>
<dbReference type="GO" id="GO:0009055">
    <property type="term" value="F:electron transfer activity"/>
    <property type="evidence" value="ECO:0007669"/>
    <property type="project" value="InterPro"/>
</dbReference>
<dbReference type="HOGENOM" id="CLU_078597_0_0_6"/>
<evidence type="ECO:0000256" key="9">
    <source>
        <dbReference type="SAM" id="Phobius"/>
    </source>
</evidence>
<keyword evidence="7 9" id="KW-0472">Membrane</keyword>
<dbReference type="GO" id="GO:0016020">
    <property type="term" value="C:membrane"/>
    <property type="evidence" value="ECO:0007669"/>
    <property type="project" value="UniProtKB-SubCell"/>
</dbReference>
<sequence length="242" mass="27682">MKKKTGIALSAFLALAFTGAVKAEVGMMEPNISHHDRESIRKGAELFADYCVGCHSVEYLRYQRLADDVGEDEDWVEEKIMRGNFELHEPIISPMDPEDGENWFGLTPPDLSLTSRIHGDDWIYTYLNTFYVDEDAEVGYNNYVQEGTSMPHILFALQGDQKAVKDDDGHIVDFEIIEGAEGKLSEEEYREVTAQLTAFLSYAGEPIRADRERMGVWVILFLIVMTGVFYLLYKEFWRGIKK</sequence>